<dbReference type="Proteomes" id="UP000009888">
    <property type="component" value="Unassembled WGS sequence"/>
</dbReference>
<evidence type="ECO:0000313" key="4">
    <source>
        <dbReference type="Proteomes" id="UP000009888"/>
    </source>
</evidence>
<dbReference type="HOGENOM" id="CLU_1793902_0_0_11"/>
<accession>K9F3A4</accession>
<dbReference type="AlphaFoldDB" id="K9F3A4"/>
<gene>
    <name evidence="3" type="ORF">HMPREF9233_00697</name>
</gene>
<keyword evidence="4" id="KW-1185">Reference proteome</keyword>
<evidence type="ECO:0000256" key="2">
    <source>
        <dbReference type="SAM" id="MobiDB-lite"/>
    </source>
</evidence>
<organism evidence="3 4">
    <name type="scientific">Actinobaculum massiliense ACS-171-V-Col2</name>
    <dbReference type="NCBI Taxonomy" id="883066"/>
    <lineage>
        <taxon>Bacteria</taxon>
        <taxon>Bacillati</taxon>
        <taxon>Actinomycetota</taxon>
        <taxon>Actinomycetes</taxon>
        <taxon>Actinomycetales</taxon>
        <taxon>Actinomycetaceae</taxon>
        <taxon>Actinobaculum</taxon>
    </lineage>
</organism>
<sequence>MMVDDHNVDETPAGQGQETGSSPAQEPDWKAMARKWEDRAKANKAQVVELQAKLGELENTSSDLDKALARISKLEEHNHVLEHAQLVSEVASAKQVDAGLLTGTTREELETQAEKLLAWRDQPSRMAAAPALGHQPTSNAQVTPATQLVRDIFNKE</sequence>
<dbReference type="EMBL" id="AGWL01000002">
    <property type="protein sequence ID" value="EKU95910.1"/>
    <property type="molecule type" value="Genomic_DNA"/>
</dbReference>
<proteinExistence type="predicted"/>
<name>K9F3A4_9ACTO</name>
<dbReference type="PATRIC" id="fig|883066.3.peg.717"/>
<feature type="coiled-coil region" evidence="1">
    <location>
        <begin position="33"/>
        <end position="84"/>
    </location>
</feature>
<comment type="caution">
    <text evidence="3">The sequence shown here is derived from an EMBL/GenBank/DDBJ whole genome shotgun (WGS) entry which is preliminary data.</text>
</comment>
<feature type="region of interest" description="Disordered" evidence="2">
    <location>
        <begin position="1"/>
        <end position="29"/>
    </location>
</feature>
<keyword evidence="1" id="KW-0175">Coiled coil</keyword>
<evidence type="ECO:0000313" key="3">
    <source>
        <dbReference type="EMBL" id="EKU95910.1"/>
    </source>
</evidence>
<dbReference type="RefSeq" id="WP_007000903.1">
    <property type="nucleotide sequence ID" value="NZ_JH992955.1"/>
</dbReference>
<feature type="compositionally biased region" description="Polar residues" evidence="2">
    <location>
        <begin position="14"/>
        <end position="24"/>
    </location>
</feature>
<reference evidence="3 4" key="1">
    <citation type="submission" date="2012-09" db="EMBL/GenBank/DDBJ databases">
        <title>The Genome Sequence of Actinobaculum massiliae ACS-171-V-COL2.</title>
        <authorList>
            <consortium name="The Broad Institute Genome Sequencing Platform"/>
            <person name="Earl A."/>
            <person name="Ward D."/>
            <person name="Feldgarden M."/>
            <person name="Gevers D."/>
            <person name="Saerens B."/>
            <person name="Vaneechoutte M."/>
            <person name="Walker B."/>
            <person name="Young S.K."/>
            <person name="Zeng Q."/>
            <person name="Gargeya S."/>
            <person name="Fitzgerald M."/>
            <person name="Haas B."/>
            <person name="Abouelleil A."/>
            <person name="Alvarado L."/>
            <person name="Arachchi H.M."/>
            <person name="Berlin A."/>
            <person name="Chapman S.B."/>
            <person name="Goldberg J."/>
            <person name="Griggs A."/>
            <person name="Gujja S."/>
            <person name="Hansen M."/>
            <person name="Howarth C."/>
            <person name="Imamovic A."/>
            <person name="Larimer J."/>
            <person name="McCowen C."/>
            <person name="Montmayeur A."/>
            <person name="Murphy C."/>
            <person name="Neiman D."/>
            <person name="Pearson M."/>
            <person name="Priest M."/>
            <person name="Roberts A."/>
            <person name="Saif S."/>
            <person name="Shea T."/>
            <person name="Sisk P."/>
            <person name="Sykes S."/>
            <person name="Wortman J."/>
            <person name="Nusbaum C."/>
            <person name="Birren B."/>
        </authorList>
    </citation>
    <scope>NUCLEOTIDE SEQUENCE [LARGE SCALE GENOMIC DNA]</scope>
    <source>
        <strain evidence="4">ACS-171-V-Col2</strain>
    </source>
</reference>
<evidence type="ECO:0008006" key="5">
    <source>
        <dbReference type="Google" id="ProtNLM"/>
    </source>
</evidence>
<evidence type="ECO:0000256" key="1">
    <source>
        <dbReference type="SAM" id="Coils"/>
    </source>
</evidence>
<protein>
    <recommendedName>
        <fullName evidence="5">Scaffolding protein</fullName>
    </recommendedName>
</protein>